<accession>X1ER33</accession>
<feature type="region of interest" description="Disordered" evidence="1">
    <location>
        <begin position="67"/>
        <end position="94"/>
    </location>
</feature>
<name>X1ER33_9ZZZZ</name>
<gene>
    <name evidence="2" type="ORF">S03H2_22231</name>
</gene>
<dbReference type="AlphaFoldDB" id="X1ER33"/>
<organism evidence="2">
    <name type="scientific">marine sediment metagenome</name>
    <dbReference type="NCBI Taxonomy" id="412755"/>
    <lineage>
        <taxon>unclassified sequences</taxon>
        <taxon>metagenomes</taxon>
        <taxon>ecological metagenomes</taxon>
    </lineage>
</organism>
<proteinExistence type="predicted"/>
<evidence type="ECO:0000256" key="1">
    <source>
        <dbReference type="SAM" id="MobiDB-lite"/>
    </source>
</evidence>
<comment type="caution">
    <text evidence="2">The sequence shown here is derived from an EMBL/GenBank/DDBJ whole genome shotgun (WGS) entry which is preliminary data.</text>
</comment>
<sequence length="94" mass="10177">MEAKIPYAQALKLGDLFSRASALQEAIGALQGQLAQRQALLQTLIGALELPLDKGFQMKIEDGADDDGMVAVTWKDPPPKPEKPKKPAKPPKDK</sequence>
<reference evidence="2" key="1">
    <citation type="journal article" date="2014" name="Front. Microbiol.">
        <title>High frequency of phylogenetically diverse reductive dehalogenase-homologous genes in deep subseafloor sedimentary metagenomes.</title>
        <authorList>
            <person name="Kawai M."/>
            <person name="Futagami T."/>
            <person name="Toyoda A."/>
            <person name="Takaki Y."/>
            <person name="Nishi S."/>
            <person name="Hori S."/>
            <person name="Arai W."/>
            <person name="Tsubouchi T."/>
            <person name="Morono Y."/>
            <person name="Uchiyama I."/>
            <person name="Ito T."/>
            <person name="Fujiyama A."/>
            <person name="Inagaki F."/>
            <person name="Takami H."/>
        </authorList>
    </citation>
    <scope>NUCLEOTIDE SEQUENCE</scope>
    <source>
        <strain evidence="2">Expedition CK06-06</strain>
    </source>
</reference>
<dbReference type="EMBL" id="BARU01011936">
    <property type="protein sequence ID" value="GAH35027.1"/>
    <property type="molecule type" value="Genomic_DNA"/>
</dbReference>
<evidence type="ECO:0000313" key="2">
    <source>
        <dbReference type="EMBL" id="GAH35027.1"/>
    </source>
</evidence>
<protein>
    <submittedName>
        <fullName evidence="2">Uncharacterized protein</fullName>
    </submittedName>
</protein>
<feature type="compositionally biased region" description="Basic and acidic residues" evidence="1">
    <location>
        <begin position="77"/>
        <end position="94"/>
    </location>
</feature>